<comment type="caution">
    <text evidence="2">The sequence shown here is derived from an EMBL/GenBank/DDBJ whole genome shotgun (WGS) entry which is preliminary data.</text>
</comment>
<feature type="transmembrane region" description="Helical" evidence="1">
    <location>
        <begin position="95"/>
        <end position="114"/>
    </location>
</feature>
<proteinExistence type="predicted"/>
<keyword evidence="1" id="KW-0812">Transmembrane</keyword>
<keyword evidence="1" id="KW-1133">Transmembrane helix</keyword>
<feature type="transmembrane region" description="Helical" evidence="1">
    <location>
        <begin position="12"/>
        <end position="32"/>
    </location>
</feature>
<dbReference type="EMBL" id="BOPF01000009">
    <property type="protein sequence ID" value="GIJ46232.1"/>
    <property type="molecule type" value="Genomic_DNA"/>
</dbReference>
<keyword evidence="1" id="KW-0472">Membrane</keyword>
<protein>
    <recommendedName>
        <fullName evidence="4">DUF998 domain-containing protein</fullName>
    </recommendedName>
</protein>
<feature type="transmembrane region" description="Helical" evidence="1">
    <location>
        <begin position="126"/>
        <end position="145"/>
    </location>
</feature>
<sequence length="214" mass="21925">MNDIRQRRAAAAALIASGGVYFTAEFIAAAAWSDPPYSYTHHFISNLGVHGPLTAFGQYMYSPLAWVMNSGFFLSGFAALVGVALLRGLPGRRRAALIAAGSVLAVGMALVAAFPGSGDDGTADYHGLGAMAGFVAGNVLSMLLGRAHRQLGISPGLGRVLVAFGIAGLLSLVAFGTVLASGAGVLIGLCERGIIYPFLIGFILVGAAIRKSRA</sequence>
<organism evidence="2 3">
    <name type="scientific">Virgisporangium aliadipatigenens</name>
    <dbReference type="NCBI Taxonomy" id="741659"/>
    <lineage>
        <taxon>Bacteria</taxon>
        <taxon>Bacillati</taxon>
        <taxon>Actinomycetota</taxon>
        <taxon>Actinomycetes</taxon>
        <taxon>Micromonosporales</taxon>
        <taxon>Micromonosporaceae</taxon>
        <taxon>Virgisporangium</taxon>
    </lineage>
</organism>
<feature type="transmembrane region" description="Helical" evidence="1">
    <location>
        <begin position="193"/>
        <end position="209"/>
    </location>
</feature>
<dbReference type="RefSeq" id="WP_203899748.1">
    <property type="nucleotide sequence ID" value="NZ_BOPF01000009.1"/>
</dbReference>
<keyword evidence="3" id="KW-1185">Reference proteome</keyword>
<accession>A0A8J3YKS2</accession>
<name>A0A8J3YKS2_9ACTN</name>
<gene>
    <name evidence="2" type="ORF">Val02_31180</name>
</gene>
<evidence type="ECO:0000313" key="2">
    <source>
        <dbReference type="EMBL" id="GIJ46232.1"/>
    </source>
</evidence>
<reference evidence="2" key="1">
    <citation type="submission" date="2021-01" db="EMBL/GenBank/DDBJ databases">
        <title>Whole genome shotgun sequence of Virgisporangium aliadipatigenens NBRC 105644.</title>
        <authorList>
            <person name="Komaki H."/>
            <person name="Tamura T."/>
        </authorList>
    </citation>
    <scope>NUCLEOTIDE SEQUENCE</scope>
    <source>
        <strain evidence="2">NBRC 105644</strain>
    </source>
</reference>
<feature type="transmembrane region" description="Helical" evidence="1">
    <location>
        <begin position="157"/>
        <end position="187"/>
    </location>
</feature>
<evidence type="ECO:0000256" key="1">
    <source>
        <dbReference type="SAM" id="Phobius"/>
    </source>
</evidence>
<dbReference type="Pfam" id="PF06197">
    <property type="entry name" value="DUF998"/>
    <property type="match status" value="1"/>
</dbReference>
<evidence type="ECO:0000313" key="3">
    <source>
        <dbReference type="Proteomes" id="UP000619260"/>
    </source>
</evidence>
<evidence type="ECO:0008006" key="4">
    <source>
        <dbReference type="Google" id="ProtNLM"/>
    </source>
</evidence>
<dbReference type="Proteomes" id="UP000619260">
    <property type="component" value="Unassembled WGS sequence"/>
</dbReference>
<feature type="transmembrane region" description="Helical" evidence="1">
    <location>
        <begin position="64"/>
        <end position="86"/>
    </location>
</feature>
<dbReference type="AlphaFoldDB" id="A0A8J3YKS2"/>
<dbReference type="InterPro" id="IPR009339">
    <property type="entry name" value="DUF998"/>
</dbReference>